<dbReference type="InterPro" id="IPR024311">
    <property type="entry name" value="Lipocalin-like"/>
</dbReference>
<sequence length="140" mass="16603">MMKKTAVLFIAFISFTACKEKVKPENISKINGYWEIEKVNLPDGNEKNYKINETVDYFEVKNDSGFRKKVTPQFDGKYLVNDEYEKVKVVIEDEKIFLEYATEYSKWKEEVLEVSDEKLVLKNEAEIEYEYKRPTPFSVK</sequence>
<organism evidence="2 3">
    <name type="scientific">Flavobacterium arsenatis</name>
    <dbReference type="NCBI Taxonomy" id="1484332"/>
    <lineage>
        <taxon>Bacteria</taxon>
        <taxon>Pseudomonadati</taxon>
        <taxon>Bacteroidota</taxon>
        <taxon>Flavobacteriia</taxon>
        <taxon>Flavobacteriales</taxon>
        <taxon>Flavobacteriaceae</taxon>
        <taxon>Flavobacterium</taxon>
    </lineage>
</organism>
<keyword evidence="3" id="KW-1185">Reference proteome</keyword>
<dbReference type="RefSeq" id="WP_310023615.1">
    <property type="nucleotide sequence ID" value="NZ_JAVDVI010000001.1"/>
</dbReference>
<proteinExistence type="predicted"/>
<protein>
    <recommendedName>
        <fullName evidence="1">Lipocalin-like domain-containing protein</fullName>
    </recommendedName>
</protein>
<comment type="caution">
    <text evidence="2">The sequence shown here is derived from an EMBL/GenBank/DDBJ whole genome shotgun (WGS) entry which is preliminary data.</text>
</comment>
<evidence type="ECO:0000259" key="1">
    <source>
        <dbReference type="Pfam" id="PF13648"/>
    </source>
</evidence>
<gene>
    <name evidence="2" type="ORF">J2X31_000151</name>
</gene>
<reference evidence="2 3" key="1">
    <citation type="submission" date="2023-07" db="EMBL/GenBank/DDBJ databases">
        <title>Sorghum-associated microbial communities from plants grown in Nebraska, USA.</title>
        <authorList>
            <person name="Schachtman D."/>
        </authorList>
    </citation>
    <scope>NUCLEOTIDE SEQUENCE [LARGE SCALE GENOMIC DNA]</scope>
    <source>
        <strain evidence="2 3">3773</strain>
    </source>
</reference>
<dbReference type="PROSITE" id="PS51257">
    <property type="entry name" value="PROKAR_LIPOPROTEIN"/>
    <property type="match status" value="1"/>
</dbReference>
<dbReference type="Proteomes" id="UP001255185">
    <property type="component" value="Unassembled WGS sequence"/>
</dbReference>
<name>A0ABU1TL77_9FLAO</name>
<accession>A0ABU1TL77</accession>
<dbReference type="Pfam" id="PF13648">
    <property type="entry name" value="Lipocalin_4"/>
    <property type="match status" value="1"/>
</dbReference>
<feature type="domain" description="Lipocalin-like" evidence="1">
    <location>
        <begin position="30"/>
        <end position="121"/>
    </location>
</feature>
<evidence type="ECO:0000313" key="2">
    <source>
        <dbReference type="EMBL" id="MDR6966158.1"/>
    </source>
</evidence>
<dbReference type="EMBL" id="JAVDVI010000001">
    <property type="protein sequence ID" value="MDR6966158.1"/>
    <property type="molecule type" value="Genomic_DNA"/>
</dbReference>
<evidence type="ECO:0000313" key="3">
    <source>
        <dbReference type="Proteomes" id="UP001255185"/>
    </source>
</evidence>